<evidence type="ECO:0000256" key="1">
    <source>
        <dbReference type="ARBA" id="ARBA00005165"/>
    </source>
</evidence>
<comment type="cofactor">
    <cofactor evidence="9">
        <name>Mg(2+)</name>
        <dbReference type="ChEBI" id="CHEBI:18420"/>
    </cofactor>
    <text evidence="9">Binds 1 Mg(2+) ion per subunit.</text>
</comment>
<feature type="binding site" evidence="9">
    <location>
        <position position="70"/>
    </location>
    <ligand>
        <name>Mg(2+)</name>
        <dbReference type="ChEBI" id="CHEBI:18420"/>
    </ligand>
</feature>
<comment type="caution">
    <text evidence="14">The sequence shown here is derived from an EMBL/GenBank/DDBJ whole genome shotgun (WGS) entry which is preliminary data.</text>
</comment>
<sequence length="240" mass="25098">MTNLATQLYLISPLDVGGDFPDRLARALDGGPVAAFQFRVKDVDEHAAAKLADPLQRICADRDVAFIVNDSVSLAKRLGADGVHLGQDDGSVADTRQRLGRDVQIGVTCHASRHLAMEAGEAGADYVAFGAFHPSGTKETKHRAAPELLAWWSAVFELPCVAIGGITPQNCAPLVTAGADFLAVSGAVWANDQGLDEAGAIAAFLRAIGEAPPRETEGLGDLRADDADQGEADDIGNEAD</sequence>
<evidence type="ECO:0000256" key="9">
    <source>
        <dbReference type="HAMAP-Rule" id="MF_00097"/>
    </source>
</evidence>
<dbReference type="CDD" id="cd00564">
    <property type="entry name" value="TMP_TenI"/>
    <property type="match status" value="1"/>
</dbReference>
<evidence type="ECO:0000256" key="4">
    <source>
        <dbReference type="ARBA" id="ARBA00022842"/>
    </source>
</evidence>
<evidence type="ECO:0000256" key="5">
    <source>
        <dbReference type="ARBA" id="ARBA00022977"/>
    </source>
</evidence>
<keyword evidence="4 9" id="KW-0460">Magnesium</keyword>
<feature type="binding site" evidence="9">
    <location>
        <position position="165"/>
    </location>
    <ligand>
        <name>2-[(2R,5Z)-2-carboxy-4-methylthiazol-5(2H)-ylidene]ethyl phosphate</name>
        <dbReference type="ChEBI" id="CHEBI:62899"/>
    </ligand>
</feature>
<reference evidence="15" key="1">
    <citation type="journal article" date="2019" name="Int. J. Syst. Evol. Microbiol.">
        <title>The Global Catalogue of Microorganisms (GCM) 10K type strain sequencing project: providing services to taxonomists for standard genome sequencing and annotation.</title>
        <authorList>
            <consortium name="The Broad Institute Genomics Platform"/>
            <consortium name="The Broad Institute Genome Sequencing Center for Infectious Disease"/>
            <person name="Wu L."/>
            <person name="Ma J."/>
        </authorList>
    </citation>
    <scope>NUCLEOTIDE SEQUENCE [LARGE SCALE GENOMIC DNA]</scope>
    <source>
        <strain evidence="15">KCTC 42224</strain>
    </source>
</reference>
<comment type="similarity">
    <text evidence="9 10">Belongs to the thiamine-phosphate synthase family.</text>
</comment>
<dbReference type="PANTHER" id="PTHR20857:SF15">
    <property type="entry name" value="THIAMINE-PHOSPHATE SYNTHASE"/>
    <property type="match status" value="1"/>
</dbReference>
<comment type="caution">
    <text evidence="9">Lacks conserved residue(s) required for the propagation of feature annotation.</text>
</comment>
<dbReference type="NCBIfam" id="TIGR00693">
    <property type="entry name" value="thiE"/>
    <property type="match status" value="1"/>
</dbReference>
<feature type="binding site" evidence="9">
    <location>
        <position position="138"/>
    </location>
    <ligand>
        <name>4-amino-2-methyl-5-(diphosphooxymethyl)pyrimidine</name>
        <dbReference type="ChEBI" id="CHEBI:57841"/>
    </ligand>
</feature>
<dbReference type="InterPro" id="IPR036206">
    <property type="entry name" value="ThiamineP_synth_sf"/>
</dbReference>
<feature type="binding site" evidence="9">
    <location>
        <position position="69"/>
    </location>
    <ligand>
        <name>4-amino-2-methyl-5-(diphosphooxymethyl)pyrimidine</name>
        <dbReference type="ChEBI" id="CHEBI:57841"/>
    </ligand>
</feature>
<dbReference type="SUPFAM" id="SSF51391">
    <property type="entry name" value="Thiamin phosphate synthase"/>
    <property type="match status" value="1"/>
</dbReference>
<evidence type="ECO:0000256" key="8">
    <source>
        <dbReference type="ARBA" id="ARBA00047883"/>
    </source>
</evidence>
<comment type="function">
    <text evidence="9">Condenses 4-methyl-5-(beta-hydroxyethyl)thiazole monophosphate (THZ-P) and 2-methyl-4-amino-5-hydroxymethyl pyrimidine pyrophosphate (HMP-PP) to form thiamine monophosphate (TMP).</text>
</comment>
<feature type="binding site" evidence="9">
    <location>
        <position position="108"/>
    </location>
    <ligand>
        <name>4-amino-2-methyl-5-(diphosphooxymethyl)pyrimidine</name>
        <dbReference type="ChEBI" id="CHEBI:57841"/>
    </ligand>
</feature>
<dbReference type="RefSeq" id="WP_191323055.1">
    <property type="nucleotide sequence ID" value="NZ_BMZP01000003.1"/>
</dbReference>
<keyword evidence="15" id="KW-1185">Reference proteome</keyword>
<comment type="catalytic activity">
    <reaction evidence="6 9 10">
        <text>4-methyl-5-(2-phosphooxyethyl)-thiazole + 4-amino-2-methyl-5-(diphosphooxymethyl)pyrimidine + H(+) = thiamine phosphate + diphosphate</text>
        <dbReference type="Rhea" id="RHEA:22328"/>
        <dbReference type="ChEBI" id="CHEBI:15378"/>
        <dbReference type="ChEBI" id="CHEBI:33019"/>
        <dbReference type="ChEBI" id="CHEBI:37575"/>
        <dbReference type="ChEBI" id="CHEBI:57841"/>
        <dbReference type="ChEBI" id="CHEBI:58296"/>
        <dbReference type="EC" id="2.5.1.3"/>
    </reaction>
</comment>
<evidence type="ECO:0000256" key="7">
    <source>
        <dbReference type="ARBA" id="ARBA00047851"/>
    </source>
</evidence>
<gene>
    <name evidence="9 14" type="primary">thiE</name>
    <name evidence="14" type="ORF">ACFOOT_04350</name>
</gene>
<organism evidence="14 15">
    <name type="scientific">Novosphingobium pokkalii</name>
    <dbReference type="NCBI Taxonomy" id="1770194"/>
    <lineage>
        <taxon>Bacteria</taxon>
        <taxon>Pseudomonadati</taxon>
        <taxon>Pseudomonadota</taxon>
        <taxon>Alphaproteobacteria</taxon>
        <taxon>Sphingomonadales</taxon>
        <taxon>Sphingomonadaceae</taxon>
        <taxon>Novosphingobium</taxon>
    </lineage>
</organism>
<dbReference type="Pfam" id="PF02581">
    <property type="entry name" value="TMP-TENI"/>
    <property type="match status" value="1"/>
</dbReference>
<keyword evidence="5 9" id="KW-0784">Thiamine biosynthesis</keyword>
<evidence type="ECO:0000313" key="14">
    <source>
        <dbReference type="EMBL" id="MFC3670647.1"/>
    </source>
</evidence>
<name>A0ABV7V181_9SPHN</name>
<dbReference type="HAMAP" id="MF_00097">
    <property type="entry name" value="TMP_synthase"/>
    <property type="match status" value="1"/>
</dbReference>
<feature type="domain" description="Thiamine phosphate synthase/TenI" evidence="13">
    <location>
        <begin position="8"/>
        <end position="188"/>
    </location>
</feature>
<evidence type="ECO:0000256" key="12">
    <source>
        <dbReference type="SAM" id="MobiDB-lite"/>
    </source>
</evidence>
<dbReference type="GO" id="GO:0004789">
    <property type="term" value="F:thiamine-phosphate diphosphorylase activity"/>
    <property type="evidence" value="ECO:0007669"/>
    <property type="project" value="UniProtKB-EC"/>
</dbReference>
<protein>
    <recommendedName>
        <fullName evidence="9">Thiamine-phosphate synthase</fullName>
        <shortName evidence="9">TP synthase</shortName>
        <shortName evidence="9">TPS</shortName>
        <ecNumber evidence="9">2.5.1.3</ecNumber>
    </recommendedName>
    <alternativeName>
        <fullName evidence="9">Thiamine-phosphate pyrophosphorylase</fullName>
        <shortName evidence="9">TMP pyrophosphorylase</shortName>
        <shortName evidence="9">TMP-PPase</shortName>
    </alternativeName>
</protein>
<dbReference type="EC" id="2.5.1.3" evidence="9"/>
<feature type="compositionally biased region" description="Acidic residues" evidence="12">
    <location>
        <begin position="227"/>
        <end position="240"/>
    </location>
</feature>
<dbReference type="InterPro" id="IPR034291">
    <property type="entry name" value="TMP_synthase"/>
</dbReference>
<evidence type="ECO:0000259" key="13">
    <source>
        <dbReference type="Pfam" id="PF02581"/>
    </source>
</evidence>
<comment type="catalytic activity">
    <reaction evidence="8 9 10">
        <text>2-[(2R,5Z)-2-carboxy-4-methylthiazol-5(2H)-ylidene]ethyl phosphate + 4-amino-2-methyl-5-(diphosphooxymethyl)pyrimidine + 2 H(+) = thiamine phosphate + CO2 + diphosphate</text>
        <dbReference type="Rhea" id="RHEA:47844"/>
        <dbReference type="ChEBI" id="CHEBI:15378"/>
        <dbReference type="ChEBI" id="CHEBI:16526"/>
        <dbReference type="ChEBI" id="CHEBI:33019"/>
        <dbReference type="ChEBI" id="CHEBI:37575"/>
        <dbReference type="ChEBI" id="CHEBI:57841"/>
        <dbReference type="ChEBI" id="CHEBI:62899"/>
        <dbReference type="EC" id="2.5.1.3"/>
    </reaction>
</comment>
<dbReference type="Proteomes" id="UP001595683">
    <property type="component" value="Unassembled WGS sequence"/>
</dbReference>
<dbReference type="InterPro" id="IPR022998">
    <property type="entry name" value="ThiamineP_synth_TenI"/>
</dbReference>
<accession>A0ABV7V181</accession>
<feature type="binding site" evidence="9">
    <location>
        <begin position="37"/>
        <end position="41"/>
    </location>
    <ligand>
        <name>4-amino-2-methyl-5-(diphosphooxymethyl)pyrimidine</name>
        <dbReference type="ChEBI" id="CHEBI:57841"/>
    </ligand>
</feature>
<feature type="compositionally biased region" description="Basic and acidic residues" evidence="12">
    <location>
        <begin position="212"/>
        <end position="226"/>
    </location>
</feature>
<feature type="binding site" evidence="9">
    <location>
        <position position="89"/>
    </location>
    <ligand>
        <name>Mg(2+)</name>
        <dbReference type="ChEBI" id="CHEBI:18420"/>
    </ligand>
</feature>
<keyword evidence="3 9" id="KW-0479">Metal-binding</keyword>
<evidence type="ECO:0000256" key="3">
    <source>
        <dbReference type="ARBA" id="ARBA00022723"/>
    </source>
</evidence>
<proteinExistence type="inferred from homology"/>
<dbReference type="Gene3D" id="3.20.20.70">
    <property type="entry name" value="Aldolase class I"/>
    <property type="match status" value="1"/>
</dbReference>
<evidence type="ECO:0000256" key="6">
    <source>
        <dbReference type="ARBA" id="ARBA00047334"/>
    </source>
</evidence>
<evidence type="ECO:0000256" key="10">
    <source>
        <dbReference type="RuleBase" id="RU003826"/>
    </source>
</evidence>
<evidence type="ECO:0000256" key="2">
    <source>
        <dbReference type="ARBA" id="ARBA00022679"/>
    </source>
</evidence>
<dbReference type="PANTHER" id="PTHR20857">
    <property type="entry name" value="THIAMINE-PHOSPHATE PYROPHOSPHORYLASE"/>
    <property type="match status" value="1"/>
</dbReference>
<comment type="pathway">
    <text evidence="1 9 11">Cofactor biosynthesis; thiamine diphosphate biosynthesis; thiamine phosphate from 4-amino-2-methyl-5-diphosphomethylpyrimidine and 4-methyl-5-(2-phosphoethyl)-thiazole: step 1/1.</text>
</comment>
<feature type="binding site" evidence="9">
    <location>
        <begin position="135"/>
        <end position="137"/>
    </location>
    <ligand>
        <name>2-[(2R,5Z)-2-carboxy-4-methylthiazol-5(2H)-ylidene]ethyl phosphate</name>
        <dbReference type="ChEBI" id="CHEBI:62899"/>
    </ligand>
</feature>
<comment type="catalytic activity">
    <reaction evidence="7 9 10">
        <text>2-(2-carboxy-4-methylthiazol-5-yl)ethyl phosphate + 4-amino-2-methyl-5-(diphosphooxymethyl)pyrimidine + 2 H(+) = thiamine phosphate + CO2 + diphosphate</text>
        <dbReference type="Rhea" id="RHEA:47848"/>
        <dbReference type="ChEBI" id="CHEBI:15378"/>
        <dbReference type="ChEBI" id="CHEBI:16526"/>
        <dbReference type="ChEBI" id="CHEBI:33019"/>
        <dbReference type="ChEBI" id="CHEBI:37575"/>
        <dbReference type="ChEBI" id="CHEBI:57841"/>
        <dbReference type="ChEBI" id="CHEBI:62890"/>
        <dbReference type="EC" id="2.5.1.3"/>
    </reaction>
</comment>
<dbReference type="EMBL" id="JBHRYE010000007">
    <property type="protein sequence ID" value="MFC3670647.1"/>
    <property type="molecule type" value="Genomic_DNA"/>
</dbReference>
<feature type="region of interest" description="Disordered" evidence="12">
    <location>
        <begin position="212"/>
        <end position="240"/>
    </location>
</feature>
<keyword evidence="2 9" id="KW-0808">Transferase</keyword>
<dbReference type="InterPro" id="IPR013785">
    <property type="entry name" value="Aldolase_TIM"/>
</dbReference>
<evidence type="ECO:0000256" key="11">
    <source>
        <dbReference type="RuleBase" id="RU004253"/>
    </source>
</evidence>
<evidence type="ECO:0000313" key="15">
    <source>
        <dbReference type="Proteomes" id="UP001595683"/>
    </source>
</evidence>